<sequence>MWVSSASSVSASQAPRLCYRVLETAQHADAYLTRRGSCIFQRHLTRPNKTSNHSASLHVHTNNNQNKLLDASWAFPRASTTKLVMASYTYELIELGDDAHGLGCKCCRFSKGLDLPSPRKDLSTAEARKLAVGFATSVLRDWTALNAILKRFEGTIQKRWLKKGVKQRKEILLKACPEIPTCHRPDFQGFRETLKTAPRSRTCPSRAYLWPYINLEDLQQPHPLLLFLNCRGRVLPEQFISADIEAAHLGRGWEFHLKCCQNPESMVFHNQRTPRKYGEVLELGESLMRSPSQYSFAMIFVSRTHPSLGLFGLEVQAGIYSFLLDCAKLILHDVHPAQYFLAPHQAAPAPLMPKRGEWITLQDHMLEAPYRLPQGLDLDRVKAMVSARRSAVVDHLWLLREDPGYFIENLNDWKEHDYRDHKCTCGECWRDAAAEMISDGFSSFLFWHAINRLFKQMPSIEAQLARADLEQVRLKAEDEQRWAELDGTVNMMMLMPMNRIRAGFPSSPRLRHCYPNAGQVRATGEERWIFKFGRTDAERRVDIVFNAITNAEQRSLHQLTPLIQEAQYMLDTQPASAQLVDGWVLNQFSDLALLAELGESMDRFKPWVEAWRVCSLRSSAVDKKVTKLLCLDSTLIESITIACKNSTMLYPPSSRLWQYPANKRPSKANTDQMRHAEAHLDLFWEEIEEIVLEICGEDLPELLAARGLRRRKLHRTPVWKEPVAAAVPEVKMKSVSPLTALDTNVPRFGEKAENYAESTPKCKVKTRGAPTLSPMAEILATPELTTATPGPSVKVKKRTYRVFDALLPHPGAENHQRTEIAWDDLLQAMNYIGMLPEKLYGSVWSFKPTPDAIVGVTRGIQFHEPREVRRGQKINAHMVRVFGRRLQHAYGWTAGMFVCE</sequence>
<gene>
    <name evidence="1" type="primary">MAM3_1</name>
    <name evidence="1" type="ORF">LTR82_002393</name>
</gene>
<dbReference type="Proteomes" id="UP001168146">
    <property type="component" value="Unassembled WGS sequence"/>
</dbReference>
<proteinExistence type="predicted"/>
<evidence type="ECO:0000313" key="1">
    <source>
        <dbReference type="EMBL" id="KAK0326551.1"/>
    </source>
</evidence>
<accession>A0AAN6G0M7</accession>
<reference evidence="1" key="1">
    <citation type="submission" date="2021-12" db="EMBL/GenBank/DDBJ databases">
        <title>Black yeast isolated from Biological Soil Crust.</title>
        <authorList>
            <person name="Kurbessoian T."/>
        </authorList>
    </citation>
    <scope>NUCLEOTIDE SEQUENCE</scope>
    <source>
        <strain evidence="1">CCFEE 5208</strain>
    </source>
</reference>
<organism evidence="1 2">
    <name type="scientific">Friedmanniomyces endolithicus</name>
    <dbReference type="NCBI Taxonomy" id="329885"/>
    <lineage>
        <taxon>Eukaryota</taxon>
        <taxon>Fungi</taxon>
        <taxon>Dikarya</taxon>
        <taxon>Ascomycota</taxon>
        <taxon>Pezizomycotina</taxon>
        <taxon>Dothideomycetes</taxon>
        <taxon>Dothideomycetidae</taxon>
        <taxon>Mycosphaerellales</taxon>
        <taxon>Teratosphaeriaceae</taxon>
        <taxon>Friedmanniomyces</taxon>
    </lineage>
</organism>
<dbReference type="PANTHER" id="PTHR40788">
    <property type="entry name" value="CLR5 DOMAIN-CONTAINING PROTEIN-RELATED"/>
    <property type="match status" value="1"/>
</dbReference>
<dbReference type="EMBL" id="JASUXU010000004">
    <property type="protein sequence ID" value="KAK0326551.1"/>
    <property type="molecule type" value="Genomic_DNA"/>
</dbReference>
<dbReference type="PANTHER" id="PTHR40788:SF2">
    <property type="entry name" value="CLR5 DOMAIN-CONTAINING PROTEIN"/>
    <property type="match status" value="1"/>
</dbReference>
<comment type="caution">
    <text evidence="1">The sequence shown here is derived from an EMBL/GenBank/DDBJ whole genome shotgun (WGS) entry which is preliminary data.</text>
</comment>
<dbReference type="AlphaFoldDB" id="A0AAN6G0M7"/>
<evidence type="ECO:0000313" key="2">
    <source>
        <dbReference type="Proteomes" id="UP001168146"/>
    </source>
</evidence>
<protein>
    <submittedName>
        <fullName evidence="1">Cell agglutination protein Mam3</fullName>
    </submittedName>
</protein>
<name>A0AAN6G0M7_9PEZI</name>